<dbReference type="GeneID" id="7834413"/>
<dbReference type="Proteomes" id="UP000009168">
    <property type="component" value="Unassembled WGS sequence"/>
</dbReference>
<evidence type="ECO:0000256" key="2">
    <source>
        <dbReference type="ARBA" id="ARBA00004245"/>
    </source>
</evidence>
<dbReference type="InterPro" id="IPR011009">
    <property type="entry name" value="Kinase-like_dom_sf"/>
</dbReference>
<dbReference type="Pfam" id="PF13499">
    <property type="entry name" value="EF-hand_7"/>
    <property type="match status" value="2"/>
</dbReference>
<feature type="domain" description="Protein kinase" evidence="21">
    <location>
        <begin position="29"/>
        <end position="341"/>
    </location>
</feature>
<dbReference type="InterPro" id="IPR017441">
    <property type="entry name" value="Protein_kinase_ATP_BS"/>
</dbReference>
<comment type="catalytic activity">
    <reaction evidence="18">
        <text>L-seryl-[protein] + ATP = O-phospho-L-seryl-[protein] + ADP + H(+)</text>
        <dbReference type="Rhea" id="RHEA:17989"/>
        <dbReference type="Rhea" id="RHEA-COMP:9863"/>
        <dbReference type="Rhea" id="RHEA-COMP:11604"/>
        <dbReference type="ChEBI" id="CHEBI:15378"/>
        <dbReference type="ChEBI" id="CHEBI:29999"/>
        <dbReference type="ChEBI" id="CHEBI:30616"/>
        <dbReference type="ChEBI" id="CHEBI:83421"/>
        <dbReference type="ChEBI" id="CHEBI:456216"/>
        <dbReference type="EC" id="2.7.11.1"/>
    </reaction>
</comment>
<evidence type="ECO:0000313" key="23">
    <source>
        <dbReference type="EMBL" id="EDK31725.2"/>
    </source>
</evidence>
<evidence type="ECO:0000256" key="10">
    <source>
        <dbReference type="ARBA" id="ARBA00022741"/>
    </source>
</evidence>
<protein>
    <recommendedName>
        <fullName evidence="4">non-specific serine/threonine protein kinase</fullName>
        <ecNumber evidence="4">2.7.11.1</ecNumber>
    </recommendedName>
</protein>
<dbReference type="Gene3D" id="1.10.510.10">
    <property type="entry name" value="Transferase(Phosphotransferase) domain 1"/>
    <property type="match status" value="1"/>
</dbReference>
<evidence type="ECO:0000256" key="18">
    <source>
        <dbReference type="ARBA" id="ARBA00048679"/>
    </source>
</evidence>
<reference evidence="24" key="1">
    <citation type="journal article" date="2006" name="PLoS Biol.">
        <title>Macronuclear genome sequence of the ciliate Tetrahymena thermophila, a model eukaryote.</title>
        <authorList>
            <person name="Eisen J.A."/>
            <person name="Coyne R.S."/>
            <person name="Wu M."/>
            <person name="Wu D."/>
            <person name="Thiagarajan M."/>
            <person name="Wortman J.R."/>
            <person name="Badger J.H."/>
            <person name="Ren Q."/>
            <person name="Amedeo P."/>
            <person name="Jones K.M."/>
            <person name="Tallon L.J."/>
            <person name="Delcher A.L."/>
            <person name="Salzberg S.L."/>
            <person name="Silva J.C."/>
            <person name="Haas B.J."/>
            <person name="Majoros W.H."/>
            <person name="Farzad M."/>
            <person name="Carlton J.M."/>
            <person name="Smith R.K. Jr."/>
            <person name="Garg J."/>
            <person name="Pearlman R.E."/>
            <person name="Karrer K.M."/>
            <person name="Sun L."/>
            <person name="Manning G."/>
            <person name="Elde N.C."/>
            <person name="Turkewitz A.P."/>
            <person name="Asai D.J."/>
            <person name="Wilkes D.E."/>
            <person name="Wang Y."/>
            <person name="Cai H."/>
            <person name="Collins K."/>
            <person name="Stewart B.A."/>
            <person name="Lee S.R."/>
            <person name="Wilamowska K."/>
            <person name="Weinberg Z."/>
            <person name="Ruzzo W.L."/>
            <person name="Wloga D."/>
            <person name="Gaertig J."/>
            <person name="Frankel J."/>
            <person name="Tsao C.-C."/>
            <person name="Gorovsky M.A."/>
            <person name="Keeling P.J."/>
            <person name="Waller R.F."/>
            <person name="Patron N.J."/>
            <person name="Cherry J.M."/>
            <person name="Stover N.A."/>
            <person name="Krieger C.J."/>
            <person name="del Toro C."/>
            <person name="Ryder H.F."/>
            <person name="Williamson S.C."/>
            <person name="Barbeau R.A."/>
            <person name="Hamilton E.P."/>
            <person name="Orias E."/>
        </authorList>
    </citation>
    <scope>NUCLEOTIDE SEQUENCE [LARGE SCALE GENOMIC DNA]</scope>
    <source>
        <strain evidence="24">SB210</strain>
    </source>
</reference>
<dbReference type="CDD" id="cd00051">
    <property type="entry name" value="EFh"/>
    <property type="match status" value="2"/>
</dbReference>
<comment type="catalytic activity">
    <reaction evidence="17">
        <text>L-threonyl-[protein] + ATP = O-phospho-L-threonyl-[protein] + ADP + H(+)</text>
        <dbReference type="Rhea" id="RHEA:46608"/>
        <dbReference type="Rhea" id="RHEA-COMP:11060"/>
        <dbReference type="Rhea" id="RHEA-COMP:11605"/>
        <dbReference type="ChEBI" id="CHEBI:15378"/>
        <dbReference type="ChEBI" id="CHEBI:30013"/>
        <dbReference type="ChEBI" id="CHEBI:30616"/>
        <dbReference type="ChEBI" id="CHEBI:61977"/>
        <dbReference type="ChEBI" id="CHEBI:456216"/>
        <dbReference type="EC" id="2.7.11.1"/>
    </reaction>
</comment>
<dbReference type="FunFam" id="3.30.200.20:FF:000315">
    <property type="entry name" value="Calcium-dependent protein kinase 3"/>
    <property type="match status" value="1"/>
</dbReference>
<accession>A4VDW8</accession>
<evidence type="ECO:0000256" key="1">
    <source>
        <dbReference type="ARBA" id="ARBA00001946"/>
    </source>
</evidence>
<dbReference type="GO" id="GO:0004674">
    <property type="term" value="F:protein serine/threonine kinase activity"/>
    <property type="evidence" value="ECO:0007669"/>
    <property type="project" value="UniProtKB-KW"/>
</dbReference>
<feature type="domain" description="EF-hand" evidence="22">
    <location>
        <begin position="494"/>
        <end position="529"/>
    </location>
</feature>
<dbReference type="InterPro" id="IPR050205">
    <property type="entry name" value="CDPK_Ser/Thr_kinases"/>
</dbReference>
<dbReference type="OrthoDB" id="40902at2759"/>
<evidence type="ECO:0000256" key="20">
    <source>
        <dbReference type="SAM" id="MobiDB-lite"/>
    </source>
</evidence>
<dbReference type="Gene3D" id="3.30.200.20">
    <property type="entry name" value="Phosphorylase Kinase, domain 1"/>
    <property type="match status" value="1"/>
</dbReference>
<evidence type="ECO:0000256" key="3">
    <source>
        <dbReference type="ARBA" id="ARBA00005253"/>
    </source>
</evidence>
<dbReference type="SMART" id="SM00054">
    <property type="entry name" value="EFh"/>
    <property type="match status" value="4"/>
</dbReference>
<feature type="binding site" evidence="19">
    <location>
        <position position="58"/>
    </location>
    <ligand>
        <name>ATP</name>
        <dbReference type="ChEBI" id="CHEBI:30616"/>
    </ligand>
</feature>
<keyword evidence="12" id="KW-0106">Calcium</keyword>
<keyword evidence="11 23" id="KW-0418">Kinase</keyword>
<comment type="similarity">
    <text evidence="15">Belongs to the protein kinase superfamily. Ser/Thr protein kinase family. CDPK subfamily.</text>
</comment>
<dbReference type="PROSITE" id="PS50011">
    <property type="entry name" value="PROTEIN_KINASE_DOM"/>
    <property type="match status" value="1"/>
</dbReference>
<evidence type="ECO:0000256" key="8">
    <source>
        <dbReference type="ARBA" id="ARBA00022723"/>
    </source>
</evidence>
<dbReference type="GO" id="GO:0005856">
    <property type="term" value="C:cytoskeleton"/>
    <property type="evidence" value="ECO:0007669"/>
    <property type="project" value="UniProtKB-SubCell"/>
</dbReference>
<dbReference type="GO" id="GO:0005524">
    <property type="term" value="F:ATP binding"/>
    <property type="evidence" value="ECO:0007669"/>
    <property type="project" value="UniProtKB-UniRule"/>
</dbReference>
<proteinExistence type="inferred from homology"/>
<comment type="function">
    <text evidence="16">Plays a fundamental role in microtubule organizing center structure and function. Component of the infraciliary lattice (ICL) and the ciliary basal bodies.</text>
</comment>
<dbReference type="PROSITE" id="PS00107">
    <property type="entry name" value="PROTEIN_KINASE_ATP"/>
    <property type="match status" value="1"/>
</dbReference>
<sequence>MSDKSITVEPSVFVQRKLGSFDKLCEEYDILNKKLGEGFFGSVEVVQLKGTKQNRAMKKVDKHMLDSKMQREEFIQEIDILKTLDHPNILKIYEFYEDNRYLYIITELCNGRELFDVIVEDDTCFTEQQTMKIMQQSLSALQYAHSKCYAHRDIKPENIMIDIETQKIKIIDWGTSKKIMNTQLKKQKYNYNINLIYLTFFDQLSEAILINEFFFLFIYENPNLNSSYQIKGTSFNGEKIKQLVGSAYYIAPEILKRKGYDEKVDIWSLGIVFYLLITGTTPYNAETTTEIFEEIKKYKLSFEDPLWEKFSTECKDLLSKMLNPQPNKRISAQQALKHPWFETQPNQVPQNLLKTKLNSMKTFTYQSKLQMATIQYVASHLLSQQEKEELSDLFIHLDTNKDGKLSKEEIFNGYKNLYGEVEARQISEKIFSEVDVDNNGSIDYNEFLACTMQKKKLLSQGTLKRAFDLFDIDGDKQITAKEIKSVLQDNANSFDTEIWEQIIQEVDKDGNGVIDFNEFQQMMDSIVQKQTQNNKKQSSLTPFQIITRSRSKLDVIQEEDDSSSEQNEVKQESKATLKEPPTLQSAKKSSSKKEIRNEQNSKQLDEYEVSPRKQLKKK</sequence>
<keyword evidence="9" id="KW-0677">Repeat</keyword>
<dbReference type="KEGG" id="tet:TTHERM_00266669"/>
<keyword evidence="5" id="KW-0963">Cytoplasm</keyword>
<dbReference type="InterPro" id="IPR011992">
    <property type="entry name" value="EF-hand-dom_pair"/>
</dbReference>
<dbReference type="AlphaFoldDB" id="A4VDW8"/>
<comment type="subcellular location">
    <subcellularLocation>
        <location evidence="2">Cytoplasm</location>
        <location evidence="2">Cytoskeleton</location>
    </subcellularLocation>
</comment>
<evidence type="ECO:0000256" key="6">
    <source>
        <dbReference type="ARBA" id="ARBA00022527"/>
    </source>
</evidence>
<feature type="compositionally biased region" description="Basic and acidic residues" evidence="20">
    <location>
        <begin position="591"/>
        <end position="611"/>
    </location>
</feature>
<evidence type="ECO:0000256" key="12">
    <source>
        <dbReference type="ARBA" id="ARBA00022837"/>
    </source>
</evidence>
<dbReference type="HOGENOM" id="CLU_000288_37_4_1"/>
<dbReference type="RefSeq" id="XP_001470789.2">
    <property type="nucleotide sequence ID" value="XM_001470739.2"/>
</dbReference>
<evidence type="ECO:0000313" key="24">
    <source>
        <dbReference type="Proteomes" id="UP000009168"/>
    </source>
</evidence>
<evidence type="ECO:0000256" key="15">
    <source>
        <dbReference type="ARBA" id="ARBA00024334"/>
    </source>
</evidence>
<dbReference type="Gene3D" id="1.10.238.10">
    <property type="entry name" value="EF-hand"/>
    <property type="match status" value="2"/>
</dbReference>
<feature type="domain" description="EF-hand" evidence="22">
    <location>
        <begin position="422"/>
        <end position="457"/>
    </location>
</feature>
<feature type="compositionally biased region" description="Basic and acidic residues" evidence="20">
    <location>
        <begin position="567"/>
        <end position="577"/>
    </location>
</feature>
<keyword evidence="24" id="KW-1185">Reference proteome</keyword>
<evidence type="ECO:0000259" key="22">
    <source>
        <dbReference type="PROSITE" id="PS50222"/>
    </source>
</evidence>
<keyword evidence="10 19" id="KW-0547">Nucleotide-binding</keyword>
<gene>
    <name evidence="23" type="ORF">TTHERM_00266669</name>
</gene>
<dbReference type="SUPFAM" id="SSF47473">
    <property type="entry name" value="EF-hand"/>
    <property type="match status" value="1"/>
</dbReference>
<dbReference type="FunFam" id="1.10.238.10:FF:000585">
    <property type="entry name" value="Calcium-dependent protein kinase-a"/>
    <property type="match status" value="1"/>
</dbReference>
<comment type="similarity">
    <text evidence="3">Belongs to the centrin family.</text>
</comment>
<evidence type="ECO:0000256" key="13">
    <source>
        <dbReference type="ARBA" id="ARBA00022840"/>
    </source>
</evidence>
<dbReference type="InParanoid" id="A4VDW8"/>
<dbReference type="InterPro" id="IPR002048">
    <property type="entry name" value="EF_hand_dom"/>
</dbReference>
<keyword evidence="7" id="KW-0808">Transferase</keyword>
<dbReference type="Pfam" id="PF00069">
    <property type="entry name" value="Pkinase"/>
    <property type="match status" value="2"/>
</dbReference>
<evidence type="ECO:0000256" key="7">
    <source>
        <dbReference type="ARBA" id="ARBA00022679"/>
    </source>
</evidence>
<dbReference type="InterPro" id="IPR018247">
    <property type="entry name" value="EF_Hand_1_Ca_BS"/>
</dbReference>
<dbReference type="EC" id="2.7.11.1" evidence="4"/>
<dbReference type="PANTHER" id="PTHR24349">
    <property type="entry name" value="SERINE/THREONINE-PROTEIN KINASE"/>
    <property type="match status" value="1"/>
</dbReference>
<evidence type="ECO:0000256" key="9">
    <source>
        <dbReference type="ARBA" id="ARBA00022737"/>
    </source>
</evidence>
<evidence type="ECO:0000256" key="11">
    <source>
        <dbReference type="ARBA" id="ARBA00022777"/>
    </source>
</evidence>
<dbReference type="GO" id="GO:0005509">
    <property type="term" value="F:calcium ion binding"/>
    <property type="evidence" value="ECO:0007669"/>
    <property type="project" value="InterPro"/>
</dbReference>
<dbReference type="SUPFAM" id="SSF56112">
    <property type="entry name" value="Protein kinase-like (PK-like)"/>
    <property type="match status" value="1"/>
</dbReference>
<evidence type="ECO:0000256" key="5">
    <source>
        <dbReference type="ARBA" id="ARBA00022490"/>
    </source>
</evidence>
<dbReference type="InterPro" id="IPR000719">
    <property type="entry name" value="Prot_kinase_dom"/>
</dbReference>
<evidence type="ECO:0000259" key="21">
    <source>
        <dbReference type="PROSITE" id="PS50011"/>
    </source>
</evidence>
<keyword evidence="14" id="KW-0206">Cytoskeleton</keyword>
<dbReference type="EMBL" id="GG662703">
    <property type="protein sequence ID" value="EDK31725.2"/>
    <property type="molecule type" value="Genomic_DNA"/>
</dbReference>
<dbReference type="FunFam" id="1.10.238.10:FF:000178">
    <property type="entry name" value="Calmodulin-2 A"/>
    <property type="match status" value="1"/>
</dbReference>
<evidence type="ECO:0000256" key="19">
    <source>
        <dbReference type="PROSITE-ProRule" id="PRU10141"/>
    </source>
</evidence>
<dbReference type="CDD" id="cd05117">
    <property type="entry name" value="STKc_CAMK"/>
    <property type="match status" value="1"/>
</dbReference>
<keyword evidence="6" id="KW-0723">Serine/threonine-protein kinase</keyword>
<evidence type="ECO:0000256" key="17">
    <source>
        <dbReference type="ARBA" id="ARBA00047899"/>
    </source>
</evidence>
<evidence type="ECO:0000256" key="16">
    <source>
        <dbReference type="ARBA" id="ARBA00025692"/>
    </source>
</evidence>
<dbReference type="PROSITE" id="PS50222">
    <property type="entry name" value="EF_HAND_2"/>
    <property type="match status" value="4"/>
</dbReference>
<evidence type="ECO:0000256" key="14">
    <source>
        <dbReference type="ARBA" id="ARBA00023212"/>
    </source>
</evidence>
<feature type="domain" description="EF-hand" evidence="22">
    <location>
        <begin position="385"/>
        <end position="420"/>
    </location>
</feature>
<evidence type="ECO:0000256" key="4">
    <source>
        <dbReference type="ARBA" id="ARBA00012513"/>
    </source>
</evidence>
<keyword evidence="13 19" id="KW-0067">ATP-binding</keyword>
<organism evidence="23 24">
    <name type="scientific">Tetrahymena thermophila (strain SB210)</name>
    <dbReference type="NCBI Taxonomy" id="312017"/>
    <lineage>
        <taxon>Eukaryota</taxon>
        <taxon>Sar</taxon>
        <taxon>Alveolata</taxon>
        <taxon>Ciliophora</taxon>
        <taxon>Intramacronucleata</taxon>
        <taxon>Oligohymenophorea</taxon>
        <taxon>Hymenostomatida</taxon>
        <taxon>Tetrahymenina</taxon>
        <taxon>Tetrahymenidae</taxon>
        <taxon>Tetrahymena</taxon>
    </lineage>
</organism>
<dbReference type="InterPro" id="IPR008271">
    <property type="entry name" value="Ser/Thr_kinase_AS"/>
</dbReference>
<feature type="region of interest" description="Disordered" evidence="20">
    <location>
        <begin position="552"/>
        <end position="618"/>
    </location>
</feature>
<dbReference type="SMART" id="SM00220">
    <property type="entry name" value="S_TKc"/>
    <property type="match status" value="1"/>
</dbReference>
<name>A4VDW8_TETTS</name>
<comment type="cofactor">
    <cofactor evidence="1">
        <name>Mg(2+)</name>
        <dbReference type="ChEBI" id="CHEBI:18420"/>
    </cofactor>
</comment>
<dbReference type="PROSITE" id="PS00018">
    <property type="entry name" value="EF_HAND_1"/>
    <property type="match status" value="4"/>
</dbReference>
<dbReference type="PROSITE" id="PS00108">
    <property type="entry name" value="PROTEIN_KINASE_ST"/>
    <property type="match status" value="1"/>
</dbReference>
<keyword evidence="8" id="KW-0479">Metal-binding</keyword>
<feature type="domain" description="EF-hand" evidence="22">
    <location>
        <begin position="458"/>
        <end position="493"/>
    </location>
</feature>